<reference evidence="1 2" key="1">
    <citation type="submission" date="2024-04" db="EMBL/GenBank/DDBJ databases">
        <title>Isolation of an actinomycete strain from pig manure.</title>
        <authorList>
            <person name="Gong T."/>
            <person name="Yu Z."/>
            <person name="An M."/>
            <person name="Wei C."/>
            <person name="Yang W."/>
            <person name="Liu L."/>
        </authorList>
    </citation>
    <scope>NUCLEOTIDE SEQUENCE [LARGE SCALE GENOMIC DNA]</scope>
    <source>
        <strain evidence="1 2">ZF39</strain>
    </source>
</reference>
<sequence>MTDGAVVALVGPSGTGKSTAARTLCRDHFGYVSDETVALRPDGSVVPFPKPIALLPPSGGMKTEFGPDELELLPCPADLRLDGIISLERDGVCENPTIQELGLLQGLITLVPDMSALPQLETPLAWLARVVEQCGGVHRVRYRNADQLYEPILDVLAASSKASGFTHHPSSTSEVDVPPGHVRRSSYTDAIELDGEVLLIQGSECLLLSGIGGLIWLAAGNPCTLDQVLRELTATVGDHPEARRLAEDVIRELETMGVLLSGATAPREHGTA</sequence>
<gene>
    <name evidence="1" type="ORF">AADG42_04010</name>
</gene>
<accession>A0ABZ3FKD9</accession>
<dbReference type="Gene3D" id="3.40.50.300">
    <property type="entry name" value="P-loop containing nucleotide triphosphate hydrolases"/>
    <property type="match status" value="1"/>
</dbReference>
<evidence type="ECO:0000313" key="2">
    <source>
        <dbReference type="Proteomes" id="UP001442841"/>
    </source>
</evidence>
<dbReference type="EMBL" id="CP154795">
    <property type="protein sequence ID" value="XAN06508.1"/>
    <property type="molecule type" value="Genomic_DNA"/>
</dbReference>
<proteinExistence type="predicted"/>
<dbReference type="InterPro" id="IPR027417">
    <property type="entry name" value="P-loop_NTPase"/>
</dbReference>
<evidence type="ECO:0000313" key="1">
    <source>
        <dbReference type="EMBL" id="XAN06508.1"/>
    </source>
</evidence>
<protein>
    <submittedName>
        <fullName evidence="1">Uncharacterized protein</fullName>
    </submittedName>
</protein>
<name>A0ABZ3FKD9_9ACTN</name>
<dbReference type="SUPFAM" id="SSF53795">
    <property type="entry name" value="PEP carboxykinase-like"/>
    <property type="match status" value="1"/>
</dbReference>
<dbReference type="Proteomes" id="UP001442841">
    <property type="component" value="Chromosome"/>
</dbReference>
<organism evidence="1 2">
    <name type="scientific">Ammonicoccus fulvus</name>
    <dbReference type="NCBI Taxonomy" id="3138240"/>
    <lineage>
        <taxon>Bacteria</taxon>
        <taxon>Bacillati</taxon>
        <taxon>Actinomycetota</taxon>
        <taxon>Actinomycetes</taxon>
        <taxon>Propionibacteriales</taxon>
        <taxon>Propionibacteriaceae</taxon>
        <taxon>Ammonicoccus</taxon>
    </lineage>
</organism>
<dbReference type="RefSeq" id="WP_425307937.1">
    <property type="nucleotide sequence ID" value="NZ_CP154795.1"/>
</dbReference>
<keyword evidence="2" id="KW-1185">Reference proteome</keyword>